<evidence type="ECO:0000313" key="2">
    <source>
        <dbReference type="EMBL" id="KAL2492242.1"/>
    </source>
</evidence>
<dbReference type="Gene3D" id="2.60.110.10">
    <property type="entry name" value="Thaumatin"/>
    <property type="match status" value="1"/>
</dbReference>
<evidence type="ECO:0000256" key="1">
    <source>
        <dbReference type="SAM" id="MobiDB-lite"/>
    </source>
</evidence>
<dbReference type="EMBL" id="JBFOLK010000008">
    <property type="protein sequence ID" value="KAL2492242.1"/>
    <property type="molecule type" value="Genomic_DNA"/>
</dbReference>
<sequence>MKHRKLERARHFLDKGLIEPLVWGRTHCSGDPTIGKFTYATLDCGSDKVECVSADAIPHSTLAKFTLNGDQSLHFYDIRLVDEYNLPMLIVAKGGTRGGCSTTKCLIDLNSACLKELSVFRANGSWAMASRARAPARRLVIQSTVAARHIICRILATPQPTHCTSSTHAHATTTMSTMTRPVRSHVPPRTTSSSSTHCLTRVLENCSSGPRVS</sequence>
<dbReference type="Pfam" id="PF00314">
    <property type="entry name" value="Thaumatin"/>
    <property type="match status" value="1"/>
</dbReference>
<feature type="region of interest" description="Disordered" evidence="1">
    <location>
        <begin position="163"/>
        <end position="196"/>
    </location>
</feature>
<dbReference type="PANTHER" id="PTHR31048">
    <property type="entry name" value="OS03G0233200 PROTEIN"/>
    <property type="match status" value="1"/>
</dbReference>
<dbReference type="SUPFAM" id="SSF49870">
    <property type="entry name" value="Osmotin, thaumatin-like protein"/>
    <property type="match status" value="1"/>
</dbReference>
<dbReference type="Proteomes" id="UP001604336">
    <property type="component" value="Unassembled WGS sequence"/>
</dbReference>
<proteinExistence type="predicted"/>
<gene>
    <name evidence="2" type="ORF">Adt_27870</name>
</gene>
<accession>A0ABD1RV02</accession>
<dbReference type="InterPro" id="IPR037176">
    <property type="entry name" value="Osmotin/thaumatin-like_sf"/>
</dbReference>
<protein>
    <submittedName>
        <fullName evidence="2">Pathogenesis-related thaumatin superfamily protein</fullName>
    </submittedName>
</protein>
<dbReference type="InterPro" id="IPR001938">
    <property type="entry name" value="Thaumatin"/>
</dbReference>
<feature type="compositionally biased region" description="Low complexity" evidence="1">
    <location>
        <begin position="163"/>
        <end position="179"/>
    </location>
</feature>
<dbReference type="SMART" id="SM00205">
    <property type="entry name" value="THN"/>
    <property type="match status" value="1"/>
</dbReference>
<evidence type="ECO:0000313" key="3">
    <source>
        <dbReference type="Proteomes" id="UP001604336"/>
    </source>
</evidence>
<organism evidence="2 3">
    <name type="scientific">Abeliophyllum distichum</name>
    <dbReference type="NCBI Taxonomy" id="126358"/>
    <lineage>
        <taxon>Eukaryota</taxon>
        <taxon>Viridiplantae</taxon>
        <taxon>Streptophyta</taxon>
        <taxon>Embryophyta</taxon>
        <taxon>Tracheophyta</taxon>
        <taxon>Spermatophyta</taxon>
        <taxon>Magnoliopsida</taxon>
        <taxon>eudicotyledons</taxon>
        <taxon>Gunneridae</taxon>
        <taxon>Pentapetalae</taxon>
        <taxon>asterids</taxon>
        <taxon>lamiids</taxon>
        <taxon>Lamiales</taxon>
        <taxon>Oleaceae</taxon>
        <taxon>Forsythieae</taxon>
        <taxon>Abeliophyllum</taxon>
    </lineage>
</organism>
<dbReference type="AlphaFoldDB" id="A0ABD1RV02"/>
<dbReference type="PROSITE" id="PS51367">
    <property type="entry name" value="THAUMATIN_2"/>
    <property type="match status" value="1"/>
</dbReference>
<reference evidence="3" key="1">
    <citation type="submission" date="2024-07" db="EMBL/GenBank/DDBJ databases">
        <title>Two chromosome-level genome assemblies of Korean endemic species Abeliophyllum distichum and Forsythia ovata (Oleaceae).</title>
        <authorList>
            <person name="Jang H."/>
        </authorList>
    </citation>
    <scope>NUCLEOTIDE SEQUENCE [LARGE SCALE GENOMIC DNA]</scope>
</reference>
<keyword evidence="3" id="KW-1185">Reference proteome</keyword>
<name>A0ABD1RV02_9LAMI</name>
<comment type="caution">
    <text evidence="2">The sequence shown here is derived from an EMBL/GenBank/DDBJ whole genome shotgun (WGS) entry which is preliminary data.</text>
</comment>